<protein>
    <recommendedName>
        <fullName evidence="4">Rab-GAP TBC domain-containing protein</fullName>
    </recommendedName>
</protein>
<evidence type="ECO:0000256" key="3">
    <source>
        <dbReference type="SAM" id="MobiDB-lite"/>
    </source>
</evidence>
<comment type="caution">
    <text evidence="5">The sequence shown here is derived from an EMBL/GenBank/DDBJ whole genome shotgun (WGS) entry which is preliminary data.</text>
</comment>
<evidence type="ECO:0000256" key="1">
    <source>
        <dbReference type="ARBA" id="ARBA00022468"/>
    </source>
</evidence>
<dbReference type="Proteomes" id="UP001316803">
    <property type="component" value="Unassembled WGS sequence"/>
</dbReference>
<dbReference type="FunFam" id="1.10.8.270:FF:000031">
    <property type="entry name" value="TBC1 domain family member 5"/>
    <property type="match status" value="1"/>
</dbReference>
<feature type="coiled-coil region" evidence="2">
    <location>
        <begin position="489"/>
        <end position="523"/>
    </location>
</feature>
<keyword evidence="2" id="KW-0175">Coiled coil</keyword>
<dbReference type="Gene3D" id="1.10.8.270">
    <property type="entry name" value="putative rabgap domain of human tbc1 domain family member 14 like domains"/>
    <property type="match status" value="1"/>
</dbReference>
<dbReference type="AlphaFoldDB" id="A0AAN8EJE0"/>
<dbReference type="Pfam" id="PF00566">
    <property type="entry name" value="RabGAP-TBC"/>
    <property type="match status" value="1"/>
</dbReference>
<accession>A0AAN8EJE0</accession>
<dbReference type="InterPro" id="IPR035969">
    <property type="entry name" value="Rab-GAP_TBC_sf"/>
</dbReference>
<reference evidence="5 6" key="1">
    <citation type="submission" date="2022-12" db="EMBL/GenBank/DDBJ databases">
        <title>Genomic features and morphological characterization of a novel Knufia sp. strain isolated from spacecraft assembly facility.</title>
        <authorList>
            <person name="Teixeira M."/>
            <person name="Chander A.M."/>
            <person name="Stajich J.E."/>
            <person name="Venkateswaran K."/>
        </authorList>
    </citation>
    <scope>NUCLEOTIDE SEQUENCE [LARGE SCALE GENOMIC DNA]</scope>
    <source>
        <strain evidence="5 6">FJI-L2-BK-P2</strain>
    </source>
</reference>
<evidence type="ECO:0000313" key="6">
    <source>
        <dbReference type="Proteomes" id="UP001316803"/>
    </source>
</evidence>
<sequence length="720" mass="81079">MRQLQDIEKRWSLLFNTSIAVDLRQATRDDGDFDPCEDGLRSVCWRSFLLTGPLSKASWTRKLKDQRSGYASLRDHFLKYIDNPNDLHSSADPLADDETSPWATLRQDEVNREEIWQDVIRCNIDNYFFREPSTQRKLLDILFIYSKLNPDTGYRQGMHELLAPVLWVVYQDSVDVRSIPEGKRDEEGVDFMLDVLDSRHVEADAFNLFCAIMQTCKTFYETGESKDSSAIVAQSERIHKELLGAVDPDLSVHLEVVGIVPQIFAIRWLRLLFGREFEFKDVLKLWDILFAESLNVDIIDMSCVAILLRLRWELIDADYTTAITTLTRLNLPKEGDSARAIVKDALELARRKTVEAGADITQLRTGRRQYSNPLAEDAMVRASTPKARTHRRLQSQHASPSPSPARFATPQRHLESLFTNVSTNFQKNSEGWSVQNVSKALKGAVGEARKNLEHLQTGHSRALSADVQRHSFQHEAVTSSVDTNFEEQFKSLEERNKVLAKMLENAQETLRKWKSQSMQQNAEGEDIFNTALAKIQFVSVYLRDSEIPIPAATPVIEQAPATAEEKSGVTNKAGDELKGPGIEVVPDTSQPDASSTGEVASSPAPAKTEYTPKPLRVPTASPMPRASSRSPTRPAQTRPSLAESSFSFMLGEPRHGSSFVRSTPLPEERRNSDAQKEKNRKNSNESKSKQKPNLKDKKDRKGNSNAVDSDEDGFTMSTLQ</sequence>
<name>A0AAN8EJE0_9EURO</name>
<dbReference type="SMART" id="SM00164">
    <property type="entry name" value="TBC"/>
    <property type="match status" value="1"/>
</dbReference>
<organism evidence="5 6">
    <name type="scientific">Knufia fluminis</name>
    <dbReference type="NCBI Taxonomy" id="191047"/>
    <lineage>
        <taxon>Eukaryota</taxon>
        <taxon>Fungi</taxon>
        <taxon>Dikarya</taxon>
        <taxon>Ascomycota</taxon>
        <taxon>Pezizomycotina</taxon>
        <taxon>Eurotiomycetes</taxon>
        <taxon>Chaetothyriomycetidae</taxon>
        <taxon>Chaetothyriales</taxon>
        <taxon>Trichomeriaceae</taxon>
        <taxon>Knufia</taxon>
    </lineage>
</organism>
<feature type="compositionally biased region" description="Polar residues" evidence="3">
    <location>
        <begin position="587"/>
        <end position="599"/>
    </location>
</feature>
<dbReference type="FunFam" id="1.10.472.80:FF:000038">
    <property type="entry name" value="TBC1 domain family member 5"/>
    <property type="match status" value="1"/>
</dbReference>
<feature type="domain" description="Rab-GAP TBC" evidence="4">
    <location>
        <begin position="35"/>
        <end position="293"/>
    </location>
</feature>
<dbReference type="GO" id="GO:0005096">
    <property type="term" value="F:GTPase activator activity"/>
    <property type="evidence" value="ECO:0007669"/>
    <property type="project" value="UniProtKB-KW"/>
</dbReference>
<feature type="compositionally biased region" description="Basic and acidic residues" evidence="3">
    <location>
        <begin position="563"/>
        <end position="578"/>
    </location>
</feature>
<feature type="compositionally biased region" description="Polar residues" evidence="3">
    <location>
        <begin position="637"/>
        <end position="647"/>
    </location>
</feature>
<dbReference type="Gene3D" id="1.10.472.80">
    <property type="entry name" value="Ypt/Rab-GAP domain of gyp1p, domain 3"/>
    <property type="match status" value="1"/>
</dbReference>
<feature type="compositionally biased region" description="Low complexity" evidence="3">
    <location>
        <begin position="618"/>
        <end position="635"/>
    </location>
</feature>
<dbReference type="PANTHER" id="PTHR22957:SF337">
    <property type="entry name" value="TBC1 DOMAIN FAMILY MEMBER 5"/>
    <property type="match status" value="1"/>
</dbReference>
<dbReference type="EMBL" id="JAKLMC020000007">
    <property type="protein sequence ID" value="KAK5955300.1"/>
    <property type="molecule type" value="Genomic_DNA"/>
</dbReference>
<dbReference type="SUPFAM" id="SSF47923">
    <property type="entry name" value="Ypt/Rab-GAP domain of gyp1p"/>
    <property type="match status" value="2"/>
</dbReference>
<keyword evidence="1" id="KW-0343">GTPase activation</keyword>
<dbReference type="InterPro" id="IPR000195">
    <property type="entry name" value="Rab-GAP-TBC_dom"/>
</dbReference>
<gene>
    <name evidence="5" type="ORF">OHC33_003982</name>
</gene>
<evidence type="ECO:0000256" key="2">
    <source>
        <dbReference type="SAM" id="Coils"/>
    </source>
</evidence>
<feature type="region of interest" description="Disordered" evidence="3">
    <location>
        <begin position="558"/>
        <end position="720"/>
    </location>
</feature>
<keyword evidence="6" id="KW-1185">Reference proteome</keyword>
<dbReference type="PANTHER" id="PTHR22957">
    <property type="entry name" value="TBC1 DOMAIN FAMILY MEMBER GTPASE-ACTIVATING PROTEIN"/>
    <property type="match status" value="1"/>
</dbReference>
<feature type="compositionally biased region" description="Basic and acidic residues" evidence="3">
    <location>
        <begin position="666"/>
        <end position="702"/>
    </location>
</feature>
<proteinExistence type="predicted"/>
<dbReference type="PROSITE" id="PS50086">
    <property type="entry name" value="TBC_RABGAP"/>
    <property type="match status" value="1"/>
</dbReference>
<evidence type="ECO:0000259" key="4">
    <source>
        <dbReference type="PROSITE" id="PS50086"/>
    </source>
</evidence>
<evidence type="ECO:0000313" key="5">
    <source>
        <dbReference type="EMBL" id="KAK5955300.1"/>
    </source>
</evidence>
<feature type="region of interest" description="Disordered" evidence="3">
    <location>
        <begin position="384"/>
        <end position="408"/>
    </location>
</feature>